<accession>A0ABR3FIU6</accession>
<dbReference type="Proteomes" id="UP001465976">
    <property type="component" value="Unassembled WGS sequence"/>
</dbReference>
<evidence type="ECO:0000313" key="1">
    <source>
        <dbReference type="EMBL" id="KAL0575159.1"/>
    </source>
</evidence>
<name>A0ABR3FIU6_9AGAR</name>
<organism evidence="1 2">
    <name type="scientific">Marasmius crinis-equi</name>
    <dbReference type="NCBI Taxonomy" id="585013"/>
    <lineage>
        <taxon>Eukaryota</taxon>
        <taxon>Fungi</taxon>
        <taxon>Dikarya</taxon>
        <taxon>Basidiomycota</taxon>
        <taxon>Agaricomycotina</taxon>
        <taxon>Agaricomycetes</taxon>
        <taxon>Agaricomycetidae</taxon>
        <taxon>Agaricales</taxon>
        <taxon>Marasmiineae</taxon>
        <taxon>Marasmiaceae</taxon>
        <taxon>Marasmius</taxon>
    </lineage>
</organism>
<gene>
    <name evidence="1" type="ORF">V5O48_006802</name>
</gene>
<sequence>MAPAATAPEHPRAIRGLTLTEDMSVAIIARNADSSDPLSDLDNADESSQLRLHVRAHHLGRTATINSLSNLIPPVHLENLRIDCGKPFPREALVHLLGQSKLLKSLFIEHHVSFEFLQLFRSQKAFLPALNTLTLDNVNFGDDSTPDFAPFIQGLKHRSEYDYFLKSLVLIDCTGIYSTDIAEVQKWVDHVSWDGLVLSRWVRKSSDYACEIHR</sequence>
<keyword evidence="2" id="KW-1185">Reference proteome</keyword>
<reference evidence="1 2" key="1">
    <citation type="submission" date="2024-02" db="EMBL/GenBank/DDBJ databases">
        <title>A draft genome for the cacao thread blight pathogen Marasmius crinis-equi.</title>
        <authorList>
            <person name="Cohen S.P."/>
            <person name="Baruah I.K."/>
            <person name="Amoako-Attah I."/>
            <person name="Bukari Y."/>
            <person name="Meinhardt L.W."/>
            <person name="Bailey B.A."/>
        </authorList>
    </citation>
    <scope>NUCLEOTIDE SEQUENCE [LARGE SCALE GENOMIC DNA]</scope>
    <source>
        <strain evidence="1 2">GH-76</strain>
    </source>
</reference>
<proteinExistence type="predicted"/>
<protein>
    <submittedName>
        <fullName evidence="1">Uncharacterized protein</fullName>
    </submittedName>
</protein>
<dbReference type="EMBL" id="JBAHYK010000330">
    <property type="protein sequence ID" value="KAL0575159.1"/>
    <property type="molecule type" value="Genomic_DNA"/>
</dbReference>
<comment type="caution">
    <text evidence="1">The sequence shown here is derived from an EMBL/GenBank/DDBJ whole genome shotgun (WGS) entry which is preliminary data.</text>
</comment>
<evidence type="ECO:0000313" key="2">
    <source>
        <dbReference type="Proteomes" id="UP001465976"/>
    </source>
</evidence>